<dbReference type="RefSeq" id="WP_207030025.1">
    <property type="nucleotide sequence ID" value="NZ_JAFLNM010000004.1"/>
</dbReference>
<evidence type="ECO:0000256" key="10">
    <source>
        <dbReference type="ARBA" id="ARBA00023146"/>
    </source>
</evidence>
<evidence type="ECO:0000256" key="7">
    <source>
        <dbReference type="ARBA" id="ARBA00022840"/>
    </source>
</evidence>
<dbReference type="InterPro" id="IPR018164">
    <property type="entry name" value="Ala-tRNA-synth_IIc_N"/>
</dbReference>
<organism evidence="13 14">
    <name type="scientific">Flagellimonas profundi</name>
    <dbReference type="NCBI Taxonomy" id="2915620"/>
    <lineage>
        <taxon>Bacteria</taxon>
        <taxon>Pseudomonadati</taxon>
        <taxon>Bacteroidota</taxon>
        <taxon>Flavobacteriia</taxon>
        <taxon>Flavobacteriales</taxon>
        <taxon>Flavobacteriaceae</taxon>
        <taxon>Flagellimonas</taxon>
    </lineage>
</organism>
<dbReference type="InterPro" id="IPR050058">
    <property type="entry name" value="Ala-tRNA_ligase"/>
</dbReference>
<keyword evidence="11" id="KW-0963">Cytoplasm</keyword>
<dbReference type="PRINTS" id="PR00980">
    <property type="entry name" value="TRNASYNTHALA"/>
</dbReference>
<keyword evidence="14" id="KW-1185">Reference proteome</keyword>
<dbReference type="EC" id="6.1.1.7" evidence="11"/>
<dbReference type="NCBIfam" id="TIGR00344">
    <property type="entry name" value="alaS"/>
    <property type="match status" value="1"/>
</dbReference>
<dbReference type="InterPro" id="IPR018162">
    <property type="entry name" value="Ala-tRNA-ligase_IIc_anticod-bd"/>
</dbReference>
<dbReference type="InterPro" id="IPR018163">
    <property type="entry name" value="Thr/Ala-tRNA-synth_IIc_edit"/>
</dbReference>
<evidence type="ECO:0000256" key="1">
    <source>
        <dbReference type="ARBA" id="ARBA00008226"/>
    </source>
</evidence>
<evidence type="ECO:0000256" key="6">
    <source>
        <dbReference type="ARBA" id="ARBA00022833"/>
    </source>
</evidence>
<dbReference type="EMBL" id="JAFLNM010000004">
    <property type="protein sequence ID" value="MBO0343052.1"/>
    <property type="molecule type" value="Genomic_DNA"/>
</dbReference>
<dbReference type="PANTHER" id="PTHR11777">
    <property type="entry name" value="ALANYL-TRNA SYNTHETASE"/>
    <property type="match status" value="1"/>
</dbReference>
<proteinExistence type="inferred from homology"/>
<keyword evidence="9 11" id="KW-0648">Protein biosynthesis</keyword>
<keyword evidence="6 11" id="KW-0862">Zinc</keyword>
<comment type="caution">
    <text evidence="13">The sequence shown here is derived from an EMBL/GenBank/DDBJ whole genome shotgun (WGS) entry which is preliminary data.</text>
</comment>
<gene>
    <name evidence="11 13" type="primary">alaS</name>
    <name evidence="13" type="ORF">J0654_15460</name>
</gene>
<dbReference type="Pfam" id="PF02272">
    <property type="entry name" value="DHHA1"/>
    <property type="match status" value="1"/>
</dbReference>
<dbReference type="InterPro" id="IPR002318">
    <property type="entry name" value="Ala-tRNA-lgiase_IIc"/>
</dbReference>
<keyword evidence="5 11" id="KW-0547">Nucleotide-binding</keyword>
<dbReference type="CDD" id="cd00673">
    <property type="entry name" value="AlaRS_core"/>
    <property type="match status" value="1"/>
</dbReference>
<dbReference type="GO" id="GO:0004813">
    <property type="term" value="F:alanine-tRNA ligase activity"/>
    <property type="evidence" value="ECO:0007669"/>
    <property type="project" value="UniProtKB-EC"/>
</dbReference>
<comment type="subcellular location">
    <subcellularLocation>
        <location evidence="11">Cytoplasm</location>
    </subcellularLocation>
</comment>
<reference evidence="13 14" key="1">
    <citation type="submission" date="2021-03" db="EMBL/GenBank/DDBJ databases">
        <title>Muricauda lutimaris sp. nov. and Muricauda ruestringensis sp. nov, two marine members of the Flavobacteriaceae isolated from deep sea sediments of Western Pacific.</title>
        <authorList>
            <person name="Zhao S."/>
            <person name="Liu R."/>
        </authorList>
    </citation>
    <scope>NUCLEOTIDE SEQUENCE [LARGE SCALE GENOMIC DNA]</scope>
    <source>
        <strain evidence="13 14">BC31-3-A3</strain>
    </source>
</reference>
<keyword evidence="4 11" id="KW-0479">Metal-binding</keyword>
<dbReference type="Gene3D" id="2.40.30.130">
    <property type="match status" value="1"/>
</dbReference>
<dbReference type="InterPro" id="IPR018165">
    <property type="entry name" value="Ala-tRNA-synth_IIc_core"/>
</dbReference>
<feature type="binding site" evidence="11">
    <location>
        <position position="562"/>
    </location>
    <ligand>
        <name>Zn(2+)</name>
        <dbReference type="ChEBI" id="CHEBI:29105"/>
    </ligand>
</feature>
<dbReference type="Gene3D" id="3.30.980.10">
    <property type="entry name" value="Threonyl-trna Synthetase, Chain A, domain 2"/>
    <property type="match status" value="1"/>
</dbReference>
<feature type="domain" description="Alanyl-transfer RNA synthetases family profile" evidence="12">
    <location>
        <begin position="1"/>
        <end position="707"/>
    </location>
</feature>
<keyword evidence="3 11" id="KW-0436">Ligase</keyword>
<evidence type="ECO:0000313" key="13">
    <source>
        <dbReference type="EMBL" id="MBO0343052.1"/>
    </source>
</evidence>
<evidence type="ECO:0000256" key="3">
    <source>
        <dbReference type="ARBA" id="ARBA00022598"/>
    </source>
</evidence>
<keyword evidence="8 11" id="KW-0694">RNA-binding</keyword>
<protein>
    <recommendedName>
        <fullName evidence="11">Alanine--tRNA ligase</fullName>
        <ecNumber evidence="11">6.1.1.7</ecNumber>
    </recommendedName>
    <alternativeName>
        <fullName evidence="11">Alanyl-tRNA synthetase</fullName>
        <shortName evidence="11">AlaRS</shortName>
    </alternativeName>
</protein>
<evidence type="ECO:0000256" key="4">
    <source>
        <dbReference type="ARBA" id="ARBA00022723"/>
    </source>
</evidence>
<dbReference type="PROSITE" id="PS50860">
    <property type="entry name" value="AA_TRNA_LIGASE_II_ALA"/>
    <property type="match status" value="1"/>
</dbReference>
<feature type="binding site" evidence="11">
    <location>
        <position position="664"/>
    </location>
    <ligand>
        <name>Zn(2+)</name>
        <dbReference type="ChEBI" id="CHEBI:29105"/>
    </ligand>
</feature>
<dbReference type="SMART" id="SM00863">
    <property type="entry name" value="tRNA_SAD"/>
    <property type="match status" value="1"/>
</dbReference>
<sequence>MTSQEVRNQFLNFFKEKNHKIVPSAPMVMKDDPTLMFTNAGMNQFKEYFLGNSVPKSKRLTDSQKCLRVSGKHNDLEEVGKDTYHHTMFEMLGNWSIGDYFKKEAIAWAWELLTEVYKIDKDSLYVSVFEGSEDDGLPLDQEAYDLWKAIVPENRIIKGNKKDNFWEMGDQGPCGPCSEIHVDIRSKEEKAKVDGASLVNQDHPQVVEIWNLVFMQFNRRANGSLEPLPEKHIDTGMGFERLCMVLQGKQSNYDTDVFTPLIREVEIITGKKYGKDEETDIAIRVISDHVRAVAFSIADGQLPSNTGAGYVIRRILRRAIRYGFTFLDTNKPFIYRLVRVLSEQMGKAFPELKEQYQLIENVIKEEESSFLSTLEQGLVLLDSVIKSSKDKTIAGDKAFELYDTFGFPIDLTALILEEKGYQLDKEGFEKALKAQKDRSRAASEVSKDDWNILKTDTEQEFIGYDSLEADVKLVKYRKVTSKKEGDQYQMVFNLTPFYAEGGGQVGDKGYLEASNGDVTYIVDTKRENNEIVHFAKSLPKEVSGTFKAVVDKKQRWRTACNHTATHLLHQALREVLGTHVEQKGSAVHSKYLRFDFSHFSKLTTEELREVENFVNARIDGHLPLEESRNVPMKEAMEQGAMALFGEKYGDTVRTIRFGQSIELCGGTHVKNTADIWHFKIVSEGAVAAGIRRIEAITSDAVKEFYFNNNRMLFEIKDMLKNSQDPVKSVASLQEENLALKKQVEQLLKDKAKGLKNELIAELEEVNGIHFLAKKVDLDAGGIKDLAFEMGGQVDKLFLLLASENDGKAILSCYISKDLVAEKDLNAGTIVRELGKYIQGGGGGQPFFATAGGKNPAGIPEALDKVKEYLS</sequence>
<dbReference type="HAMAP" id="MF_00036_B">
    <property type="entry name" value="Ala_tRNA_synth_B"/>
    <property type="match status" value="1"/>
</dbReference>
<dbReference type="InterPro" id="IPR012947">
    <property type="entry name" value="tRNA_SAD"/>
</dbReference>
<dbReference type="InterPro" id="IPR023033">
    <property type="entry name" value="Ala_tRNA_ligase_euk/bac"/>
</dbReference>
<dbReference type="Gene3D" id="3.30.54.20">
    <property type="match status" value="1"/>
</dbReference>
<feature type="binding site" evidence="11">
    <location>
        <position position="668"/>
    </location>
    <ligand>
        <name>Zn(2+)</name>
        <dbReference type="ChEBI" id="CHEBI:29105"/>
    </ligand>
</feature>
<dbReference type="Gene3D" id="3.30.930.10">
    <property type="entry name" value="Bira Bifunctional Protein, Domain 2"/>
    <property type="match status" value="1"/>
</dbReference>
<dbReference type="SUPFAM" id="SSF101353">
    <property type="entry name" value="Putative anticodon-binding domain of alanyl-tRNA synthetase (AlaRS)"/>
    <property type="match status" value="1"/>
</dbReference>
<evidence type="ECO:0000256" key="11">
    <source>
        <dbReference type="HAMAP-Rule" id="MF_00036"/>
    </source>
</evidence>
<dbReference type="InterPro" id="IPR045864">
    <property type="entry name" value="aa-tRNA-synth_II/BPL/LPL"/>
</dbReference>
<dbReference type="InterPro" id="IPR003156">
    <property type="entry name" value="DHHA1_dom"/>
</dbReference>
<comment type="function">
    <text evidence="11">Catalyzes the attachment of alanine to tRNA(Ala) in a two-step reaction: alanine is first activated by ATP to form Ala-AMP and then transferred to the acceptor end of tRNA(Ala). Also edits incorrectly charged Ser-tRNA(Ala) and Gly-tRNA(Ala) via its editing domain.</text>
</comment>
<keyword evidence="7 11" id="KW-0067">ATP-binding</keyword>
<comment type="domain">
    <text evidence="11">Consists of three domains; the N-terminal catalytic domain, the editing domain and the C-terminal C-Ala domain. The editing domain removes incorrectly charged amino acids, while the C-Ala domain, along with tRNA(Ala), serves as a bridge to cooperatively bring together the editing and aminoacylation centers thus stimulating deacylation of misacylated tRNAs.</text>
</comment>
<name>A0ABS3FIN7_9FLAO</name>
<evidence type="ECO:0000259" key="12">
    <source>
        <dbReference type="PROSITE" id="PS50860"/>
    </source>
</evidence>
<feature type="binding site" evidence="11">
    <location>
        <position position="566"/>
    </location>
    <ligand>
        <name>Zn(2+)</name>
        <dbReference type="ChEBI" id="CHEBI:29105"/>
    </ligand>
</feature>
<evidence type="ECO:0000256" key="8">
    <source>
        <dbReference type="ARBA" id="ARBA00022884"/>
    </source>
</evidence>
<keyword evidence="2 11" id="KW-0820">tRNA-binding</keyword>
<evidence type="ECO:0000313" key="14">
    <source>
        <dbReference type="Proteomes" id="UP000664807"/>
    </source>
</evidence>
<dbReference type="SUPFAM" id="SSF55186">
    <property type="entry name" value="ThrRS/AlaRS common domain"/>
    <property type="match status" value="1"/>
</dbReference>
<comment type="catalytic activity">
    <reaction evidence="11">
        <text>tRNA(Ala) + L-alanine + ATP = L-alanyl-tRNA(Ala) + AMP + diphosphate</text>
        <dbReference type="Rhea" id="RHEA:12540"/>
        <dbReference type="Rhea" id="RHEA-COMP:9657"/>
        <dbReference type="Rhea" id="RHEA-COMP:9923"/>
        <dbReference type="ChEBI" id="CHEBI:30616"/>
        <dbReference type="ChEBI" id="CHEBI:33019"/>
        <dbReference type="ChEBI" id="CHEBI:57972"/>
        <dbReference type="ChEBI" id="CHEBI:78442"/>
        <dbReference type="ChEBI" id="CHEBI:78497"/>
        <dbReference type="ChEBI" id="CHEBI:456215"/>
        <dbReference type="EC" id="6.1.1.7"/>
    </reaction>
</comment>
<dbReference type="Pfam" id="PF01411">
    <property type="entry name" value="tRNA-synt_2c"/>
    <property type="match status" value="1"/>
</dbReference>
<evidence type="ECO:0000256" key="2">
    <source>
        <dbReference type="ARBA" id="ARBA00022555"/>
    </source>
</evidence>
<evidence type="ECO:0000256" key="5">
    <source>
        <dbReference type="ARBA" id="ARBA00022741"/>
    </source>
</evidence>
<dbReference type="PANTHER" id="PTHR11777:SF9">
    <property type="entry name" value="ALANINE--TRNA LIGASE, CYTOPLASMIC"/>
    <property type="match status" value="1"/>
</dbReference>
<dbReference type="SUPFAM" id="SSF50447">
    <property type="entry name" value="Translation proteins"/>
    <property type="match status" value="1"/>
</dbReference>
<dbReference type="Gene3D" id="3.10.310.40">
    <property type="match status" value="1"/>
</dbReference>
<accession>A0ABS3FIN7</accession>
<dbReference type="InterPro" id="IPR009000">
    <property type="entry name" value="Transl_B-barrel_sf"/>
</dbReference>
<keyword evidence="10 11" id="KW-0030">Aminoacyl-tRNA synthetase</keyword>
<dbReference type="Proteomes" id="UP000664807">
    <property type="component" value="Unassembled WGS sequence"/>
</dbReference>
<comment type="cofactor">
    <cofactor evidence="11">
        <name>Zn(2+)</name>
        <dbReference type="ChEBI" id="CHEBI:29105"/>
    </cofactor>
    <text evidence="11">Binds 1 zinc ion per subunit.</text>
</comment>
<comment type="similarity">
    <text evidence="1 11">Belongs to the class-II aminoacyl-tRNA synthetase family.</text>
</comment>
<evidence type="ECO:0000256" key="9">
    <source>
        <dbReference type="ARBA" id="ARBA00022917"/>
    </source>
</evidence>
<dbReference type="Pfam" id="PF07973">
    <property type="entry name" value="tRNA_SAD"/>
    <property type="match status" value="1"/>
</dbReference>
<dbReference type="SUPFAM" id="SSF55681">
    <property type="entry name" value="Class II aaRS and biotin synthetases"/>
    <property type="match status" value="1"/>
</dbReference>